<protein>
    <recommendedName>
        <fullName evidence="1">F-box domain-containing protein</fullName>
    </recommendedName>
</protein>
<dbReference type="SUPFAM" id="SSF81383">
    <property type="entry name" value="F-box domain"/>
    <property type="match status" value="1"/>
</dbReference>
<dbReference type="SMART" id="SM00256">
    <property type="entry name" value="FBOX"/>
    <property type="match status" value="1"/>
</dbReference>
<dbReference type="InterPro" id="IPR036047">
    <property type="entry name" value="F-box-like_dom_sf"/>
</dbReference>
<evidence type="ECO:0000313" key="2">
    <source>
        <dbReference type="EMBL" id="KAF9446091.1"/>
    </source>
</evidence>
<name>A0A9P6BZC0_9AGAR</name>
<dbReference type="OrthoDB" id="2745718at2759"/>
<dbReference type="Proteomes" id="UP000807342">
    <property type="component" value="Unassembled WGS sequence"/>
</dbReference>
<gene>
    <name evidence="2" type="ORF">P691DRAFT_709229</name>
</gene>
<dbReference type="SUPFAM" id="SSF101908">
    <property type="entry name" value="Putative isomerase YbhE"/>
    <property type="match status" value="1"/>
</dbReference>
<dbReference type="PROSITE" id="PS50181">
    <property type="entry name" value="FBOX"/>
    <property type="match status" value="1"/>
</dbReference>
<feature type="domain" description="F-box" evidence="1">
    <location>
        <begin position="1"/>
        <end position="46"/>
    </location>
</feature>
<evidence type="ECO:0000259" key="1">
    <source>
        <dbReference type="PROSITE" id="PS50181"/>
    </source>
</evidence>
<dbReference type="CDD" id="cd09917">
    <property type="entry name" value="F-box_SF"/>
    <property type="match status" value="1"/>
</dbReference>
<organism evidence="2 3">
    <name type="scientific">Macrolepiota fuliginosa MF-IS2</name>
    <dbReference type="NCBI Taxonomy" id="1400762"/>
    <lineage>
        <taxon>Eukaryota</taxon>
        <taxon>Fungi</taxon>
        <taxon>Dikarya</taxon>
        <taxon>Basidiomycota</taxon>
        <taxon>Agaricomycotina</taxon>
        <taxon>Agaricomycetes</taxon>
        <taxon>Agaricomycetidae</taxon>
        <taxon>Agaricales</taxon>
        <taxon>Agaricineae</taxon>
        <taxon>Agaricaceae</taxon>
        <taxon>Macrolepiota</taxon>
    </lineage>
</organism>
<keyword evidence="3" id="KW-1185">Reference proteome</keyword>
<dbReference type="EMBL" id="MU151263">
    <property type="protein sequence ID" value="KAF9446091.1"/>
    <property type="molecule type" value="Genomic_DNA"/>
</dbReference>
<evidence type="ECO:0000313" key="3">
    <source>
        <dbReference type="Proteomes" id="UP000807342"/>
    </source>
</evidence>
<dbReference type="InterPro" id="IPR001810">
    <property type="entry name" value="F-box_dom"/>
</dbReference>
<sequence>MNLFEIPVDVLLEIFRWVDGKTLHSCLLVSKSLHAFLKAHPEFEYAHRLEEQGLVDTSNGNYSYEKRIRRLKDFTSSWGASTVKRTPTQIYHIGGDCIAYELVGGVFAKTDGTSLTVQWLPFSAGPTQQLIRSPDELLIPIKDFALDPTQDLIVLIEADDLPRVLFKGRTVHLHLRTLSTNLSHPAAQRPIINFNIPYHPFGNDLSVVTIQLATDLLSFFFTSGPGVPHLILWDWKTGTVILNSMKPNLQLPSGIRSFELLGSRSYALFSAEDSGTIHIYNIHYPHDPAIPPSCVAKLKFPELLPGIQLSSIQSHTGPFLARPRRGKVFSTASDSRVYVISMRFLNTVVTHATLFVEHSAFTPYIQKTDIQNEPPEVLWEVWTHQKIFFVPTQTATNWLRYVQGTRVLMAYPFGETSSISIYDFNTNHGPPEDAPSDNFDIFCEPIRHIYPYKKWNFPLHTPYSSFMIEEDAVIGLRTYGTFEERIGSLEVFCMYDDPHN</sequence>
<reference evidence="2" key="1">
    <citation type="submission" date="2020-11" db="EMBL/GenBank/DDBJ databases">
        <authorList>
            <consortium name="DOE Joint Genome Institute"/>
            <person name="Ahrendt S."/>
            <person name="Riley R."/>
            <person name="Andreopoulos W."/>
            <person name="Labutti K."/>
            <person name="Pangilinan J."/>
            <person name="Ruiz-Duenas F.J."/>
            <person name="Barrasa J.M."/>
            <person name="Sanchez-Garcia M."/>
            <person name="Camarero S."/>
            <person name="Miyauchi S."/>
            <person name="Serrano A."/>
            <person name="Linde D."/>
            <person name="Babiker R."/>
            <person name="Drula E."/>
            <person name="Ayuso-Fernandez I."/>
            <person name="Pacheco R."/>
            <person name="Padilla G."/>
            <person name="Ferreira P."/>
            <person name="Barriuso J."/>
            <person name="Kellner H."/>
            <person name="Castanera R."/>
            <person name="Alfaro M."/>
            <person name="Ramirez L."/>
            <person name="Pisabarro A.G."/>
            <person name="Kuo A."/>
            <person name="Tritt A."/>
            <person name="Lipzen A."/>
            <person name="He G."/>
            <person name="Yan M."/>
            <person name="Ng V."/>
            <person name="Cullen D."/>
            <person name="Martin F."/>
            <person name="Rosso M.-N."/>
            <person name="Henrissat B."/>
            <person name="Hibbett D."/>
            <person name="Martinez A.T."/>
            <person name="Grigoriev I.V."/>
        </authorList>
    </citation>
    <scope>NUCLEOTIDE SEQUENCE</scope>
    <source>
        <strain evidence="2">MF-IS2</strain>
    </source>
</reference>
<dbReference type="AlphaFoldDB" id="A0A9P6BZC0"/>
<dbReference type="Pfam" id="PF00646">
    <property type="entry name" value="F-box"/>
    <property type="match status" value="1"/>
</dbReference>
<accession>A0A9P6BZC0</accession>
<proteinExistence type="predicted"/>
<comment type="caution">
    <text evidence="2">The sequence shown here is derived from an EMBL/GenBank/DDBJ whole genome shotgun (WGS) entry which is preliminary data.</text>
</comment>